<organism evidence="9 10">
    <name type="scientific">Clonostachys solani</name>
    <dbReference type="NCBI Taxonomy" id="160281"/>
    <lineage>
        <taxon>Eukaryota</taxon>
        <taxon>Fungi</taxon>
        <taxon>Dikarya</taxon>
        <taxon>Ascomycota</taxon>
        <taxon>Pezizomycotina</taxon>
        <taxon>Sordariomycetes</taxon>
        <taxon>Hypocreomycetidae</taxon>
        <taxon>Hypocreales</taxon>
        <taxon>Bionectriaceae</taxon>
        <taxon>Clonostachys</taxon>
    </lineage>
</organism>
<dbReference type="GO" id="GO:0004623">
    <property type="term" value="F:phospholipase A2 activity"/>
    <property type="evidence" value="ECO:0007669"/>
    <property type="project" value="TreeGrafter"/>
</dbReference>
<evidence type="ECO:0000256" key="6">
    <source>
        <dbReference type="RuleBase" id="RU362103"/>
    </source>
</evidence>
<dbReference type="PANTHER" id="PTHR10728">
    <property type="entry name" value="CYTOSOLIC PHOSPHOLIPASE A2"/>
    <property type="match status" value="1"/>
</dbReference>
<feature type="region of interest" description="Disordered" evidence="7">
    <location>
        <begin position="349"/>
        <end position="377"/>
    </location>
</feature>
<evidence type="ECO:0000256" key="5">
    <source>
        <dbReference type="PROSITE-ProRule" id="PRU00555"/>
    </source>
</evidence>
<evidence type="ECO:0000256" key="1">
    <source>
        <dbReference type="ARBA" id="ARBA00008780"/>
    </source>
</evidence>
<evidence type="ECO:0000259" key="8">
    <source>
        <dbReference type="PROSITE" id="PS51210"/>
    </source>
</evidence>
<dbReference type="SMART" id="SM00022">
    <property type="entry name" value="PLAc"/>
    <property type="match status" value="1"/>
</dbReference>
<comment type="catalytic activity">
    <reaction evidence="6">
        <text>a 1-acyl-sn-glycero-3-phosphocholine + H2O = sn-glycerol 3-phosphocholine + a fatty acid + H(+)</text>
        <dbReference type="Rhea" id="RHEA:15177"/>
        <dbReference type="ChEBI" id="CHEBI:15377"/>
        <dbReference type="ChEBI" id="CHEBI:15378"/>
        <dbReference type="ChEBI" id="CHEBI:16870"/>
        <dbReference type="ChEBI" id="CHEBI:28868"/>
        <dbReference type="ChEBI" id="CHEBI:58168"/>
        <dbReference type="EC" id="3.1.1.5"/>
    </reaction>
</comment>
<keyword evidence="4 5" id="KW-0443">Lipid metabolism</keyword>
<evidence type="ECO:0000256" key="2">
    <source>
        <dbReference type="ARBA" id="ARBA00022801"/>
    </source>
</evidence>
<dbReference type="GO" id="GO:0046475">
    <property type="term" value="P:glycerophospholipid catabolic process"/>
    <property type="evidence" value="ECO:0007669"/>
    <property type="project" value="TreeGrafter"/>
</dbReference>
<keyword evidence="2 5" id="KW-0378">Hydrolase</keyword>
<dbReference type="PANTHER" id="PTHR10728:SF40">
    <property type="entry name" value="PATATIN FAMILY PROTEIN"/>
    <property type="match status" value="1"/>
</dbReference>
<dbReference type="AlphaFoldDB" id="A0A9N9Z0Y2"/>
<reference evidence="10" key="1">
    <citation type="submission" date="2019-06" db="EMBL/GenBank/DDBJ databases">
        <authorList>
            <person name="Broberg M."/>
        </authorList>
    </citation>
    <scope>NUCLEOTIDE SEQUENCE [LARGE SCALE GENOMIC DNA]</scope>
</reference>
<dbReference type="InterPro" id="IPR016035">
    <property type="entry name" value="Acyl_Trfase/lysoPLipase"/>
</dbReference>
<dbReference type="InterPro" id="IPR002642">
    <property type="entry name" value="LysoPLipase_cat_dom"/>
</dbReference>
<dbReference type="PROSITE" id="PS51210">
    <property type="entry name" value="PLA2C"/>
    <property type="match status" value="1"/>
</dbReference>
<gene>
    <name evidence="9" type="ORF">CSOL1703_00013309</name>
</gene>
<keyword evidence="10" id="KW-1185">Reference proteome</keyword>
<keyword evidence="3 5" id="KW-0442">Lipid degradation</keyword>
<accession>A0A9N9Z0Y2</accession>
<feature type="domain" description="PLA2c" evidence="8">
    <location>
        <begin position="131"/>
        <end position="763"/>
    </location>
</feature>
<evidence type="ECO:0000313" key="10">
    <source>
        <dbReference type="Proteomes" id="UP000775872"/>
    </source>
</evidence>
<evidence type="ECO:0000256" key="4">
    <source>
        <dbReference type="ARBA" id="ARBA00023098"/>
    </source>
</evidence>
<comment type="similarity">
    <text evidence="1 6">Belongs to the lysophospholipase family.</text>
</comment>
<dbReference type="OrthoDB" id="6121437at2759"/>
<dbReference type="Proteomes" id="UP000775872">
    <property type="component" value="Unassembled WGS sequence"/>
</dbReference>
<name>A0A9N9Z0Y2_9HYPO</name>
<protein>
    <recommendedName>
        <fullName evidence="6">Lysophospholipase</fullName>
        <ecNumber evidence="6">3.1.1.5</ecNumber>
    </recommendedName>
</protein>
<dbReference type="Pfam" id="PF01735">
    <property type="entry name" value="PLA2_B"/>
    <property type="match status" value="1"/>
</dbReference>
<feature type="compositionally biased region" description="Basic and acidic residues" evidence="7">
    <location>
        <begin position="350"/>
        <end position="364"/>
    </location>
</feature>
<evidence type="ECO:0000256" key="3">
    <source>
        <dbReference type="ARBA" id="ARBA00022963"/>
    </source>
</evidence>
<dbReference type="Gene3D" id="3.40.1090.10">
    <property type="entry name" value="Cytosolic phospholipase A2 catalytic domain"/>
    <property type="match status" value="1"/>
</dbReference>
<dbReference type="EMBL" id="CABFOC020000018">
    <property type="protein sequence ID" value="CAH0047070.1"/>
    <property type="molecule type" value="Genomic_DNA"/>
</dbReference>
<dbReference type="GO" id="GO:0004622">
    <property type="term" value="F:phosphatidylcholine lysophospholipase activity"/>
    <property type="evidence" value="ECO:0007669"/>
    <property type="project" value="UniProtKB-EC"/>
</dbReference>
<proteinExistence type="inferred from homology"/>
<dbReference type="SUPFAM" id="SSF52151">
    <property type="entry name" value="FabD/lysophospholipase-like"/>
    <property type="match status" value="1"/>
</dbReference>
<sequence length="769" mass="86339">MVVFRSLRQSSTYLYLKAYCLCALVSLFKATPVSSGISHARSQLHLDKFQEFASRNARIAFVREALAAKKRRLERTGKSTPTLEPGTRRSVTLNSIAPVRTTVERWYHRTADLAQVKHLLRRDDSDYKAYPELKWDASVRCSPDLHREEKEFIDLRKRRISSQGEDSLHKFLGLPPDELVDPRDVPLVSLGGSGGGYRAMYGFGAFILASKKLHLWDCITWVAGVSGSCWTLGAYYTIAGHDIGKLMRHYVTVAHELAHPISLYALNVVARSSKGVYFLIGPLLRKVECRIIGLGIMDLYATLITTYQFLSRQPGMRLSRATFQFSKVWGRSCAKRAAEPMPILTAVRRAPKDAEGVKPHRDSSISKGQPPDRSLTQHDADCLNARLVREQERSRDGRGNIIRHDGLYQWFEISPLEIGCVDIQKYIPTWSWGRTFVSGHSSDRRPEQSFALLLGQCTSAPAGPLTGYISALLASLPKGTIMSRALFAINRFIRQKKWERLWVNPIRAGHDPNPFYGLNFPLNHNRDALEVDGAWGSVEDESTSSKKSTTSQGEPAKTQKWEAQGRVRLMDSGMSNNLPNHVLARAERSADVIISFDASSDVQTHSALQRIHNFAEDSGIHLEDRSDLFEPPRSRREKGVLGPAAAHIESHHLQQYAQVFRGRRQNGQVLYIVYCPLLPNPANPHYNPSKAAFSSSYNLVWTPEQVSTLLSTAESNLSDYAITVIQQVMRRVYMDKKAQRLDLTQTSQHAIGYASYQDSGDQRYSAAAG</sequence>
<feature type="region of interest" description="Disordered" evidence="7">
    <location>
        <begin position="536"/>
        <end position="561"/>
    </location>
</feature>
<dbReference type="EC" id="3.1.1.5" evidence="6"/>
<evidence type="ECO:0000256" key="7">
    <source>
        <dbReference type="SAM" id="MobiDB-lite"/>
    </source>
</evidence>
<comment type="caution">
    <text evidence="9">The sequence shown here is derived from an EMBL/GenBank/DDBJ whole genome shotgun (WGS) entry which is preliminary data.</text>
</comment>
<reference evidence="9 10" key="2">
    <citation type="submission" date="2021-10" db="EMBL/GenBank/DDBJ databases">
        <authorList>
            <person name="Piombo E."/>
        </authorList>
    </citation>
    <scope>NUCLEOTIDE SEQUENCE [LARGE SCALE GENOMIC DNA]</scope>
</reference>
<dbReference type="GO" id="GO:0005829">
    <property type="term" value="C:cytosol"/>
    <property type="evidence" value="ECO:0007669"/>
    <property type="project" value="TreeGrafter"/>
</dbReference>
<evidence type="ECO:0000313" key="9">
    <source>
        <dbReference type="EMBL" id="CAH0047070.1"/>
    </source>
</evidence>